<reference evidence="2 3" key="1">
    <citation type="submission" date="2014-02" db="EMBL/GenBank/DDBJ databases">
        <authorList>
            <person name="Chen C."/>
            <person name="Conrad T.A."/>
            <person name="Zhou Z."/>
            <person name="Lai Z."/>
            <person name="Zhong G."/>
        </authorList>
    </citation>
    <scope>NUCLEOTIDE SEQUENCE [LARGE SCALE GENOMIC DNA]</scope>
    <source>
        <strain evidence="2 3">Nigg3-28</strain>
    </source>
</reference>
<name>A0A070A041_CHLMR</name>
<dbReference type="Proteomes" id="UP000260363">
    <property type="component" value="Chromosome"/>
</dbReference>
<dbReference type="OMA" id="ERCALEN"/>
<dbReference type="KEGG" id="cmm:NC80_04120"/>
<dbReference type="KEGG" id="cmx:DNC_04150"/>
<proteinExistence type="predicted"/>
<keyword evidence="1" id="KW-0812">Transmembrane</keyword>
<accession>A0A070A041</accession>
<keyword evidence="1" id="KW-0472">Membrane</keyword>
<feature type="transmembrane region" description="Helical" evidence="1">
    <location>
        <begin position="268"/>
        <end position="290"/>
    </location>
</feature>
<dbReference type="PATRIC" id="fig|83560.10.peg.842"/>
<keyword evidence="1" id="KW-1133">Transmembrane helix</keyword>
<dbReference type="RefSeq" id="WP_010231662.1">
    <property type="nucleotide sequence ID" value="NZ_CP007217.1"/>
</dbReference>
<dbReference type="AlphaFoldDB" id="A0A070A041"/>
<gene>
    <name evidence="2" type="ORF">BD36_04385</name>
</gene>
<evidence type="ECO:0000313" key="3">
    <source>
        <dbReference type="Proteomes" id="UP000260363"/>
    </source>
</evidence>
<evidence type="ECO:0000313" key="2">
    <source>
        <dbReference type="EMBL" id="AJR10882.1"/>
    </source>
</evidence>
<dbReference type="STRING" id="83560.NC80_04120"/>
<protein>
    <submittedName>
        <fullName evidence="2">Uncharacterized protein</fullName>
    </submittedName>
</protein>
<sequence length="293" mass="30899">MASVCGRLSAGVGNRFNAFFTRPGNKLSRFVNSAKGLDRSIKVGKSAAELTASILEQTGGAGTDAHVTAAKVSKALGDARTVMALGNVFNGSVPATIQSARSCLAHLRAAGKEEETCSKVKDLCVSHRRRAAAEACNVIGGATYITTFGAIRPTLLVNKLLAKPFLSSQAKEGLGASVGYIMAANHAASVLGSALSISAERADCEERCDRIRCSEDGEICEGNKLTAISEEKARSWTLIKYRFLTMIEKLFEMVADIFKLIPLPISHGIRAIVAAGCTLTSAVIGLGTFWSRA</sequence>
<dbReference type="KEGG" id="cmg:NC81_04140"/>
<organism evidence="2 3">
    <name type="scientific">Chlamydia muridarum</name>
    <dbReference type="NCBI Taxonomy" id="83560"/>
    <lineage>
        <taxon>Bacteria</taxon>
        <taxon>Pseudomonadati</taxon>
        <taxon>Chlamydiota</taxon>
        <taxon>Chlamydiia</taxon>
        <taxon>Chlamydiales</taxon>
        <taxon>Chlamydiaceae</taxon>
        <taxon>Chlamydia/Chlamydophila group</taxon>
        <taxon>Chlamydia</taxon>
    </lineage>
</organism>
<dbReference type="GeneID" id="1246183"/>
<evidence type="ECO:0000256" key="1">
    <source>
        <dbReference type="SAM" id="Phobius"/>
    </source>
</evidence>
<dbReference type="EMBL" id="CP007217">
    <property type="protein sequence ID" value="AJR10882.1"/>
    <property type="molecule type" value="Genomic_DNA"/>
</dbReference>